<reference evidence="1 2" key="1">
    <citation type="submission" date="2024-08" db="EMBL/GenBank/DDBJ databases">
        <authorList>
            <person name="Lu H."/>
        </authorList>
    </citation>
    <scope>NUCLEOTIDE SEQUENCE [LARGE SCALE GENOMIC DNA]</scope>
    <source>
        <strain evidence="1 2">BYS87W</strain>
    </source>
</reference>
<proteinExistence type="predicted"/>
<organism evidence="1 2">
    <name type="scientific">Pelomonas baiyunensis</name>
    <dbReference type="NCBI Taxonomy" id="3299026"/>
    <lineage>
        <taxon>Bacteria</taxon>
        <taxon>Pseudomonadati</taxon>
        <taxon>Pseudomonadota</taxon>
        <taxon>Betaproteobacteria</taxon>
        <taxon>Burkholderiales</taxon>
        <taxon>Sphaerotilaceae</taxon>
        <taxon>Roseateles</taxon>
    </lineage>
</organism>
<sequence>MNTPKRLVGTLVLLALFGGALFFAMRSNHETQRIAQEQQAIATAEPLKGLIAVDVEAFFKDDRVAQVLTQAKLPVHAARVGSRDMAAKIGTADQPDFFIASGVVAANMIADAARKAGKTATQTAPFHTPLVVASWEPAAKILAANGMAKAMAPKVYSLDMEKLTQAMLAKQRWRDLKGSGEYAVSRSVLVSTTDIRRSNSAAMYLALTSAALNGDVVADRATAQKYASQLTELFKRQGFQENYVNGAFDDYLSIGMGKTPLTFIYEAQMVAQALKGAQGGIRPEMVLMYPQPTIVNKWVLVALNERGKQLAELLATNKTLQAVALEQGFRTGDSAAFAAAAEKAGLAVDLKLNQVIDPPGFDLMFDMIDTVSREMNQ</sequence>
<dbReference type="EMBL" id="JBIGIB010000001">
    <property type="protein sequence ID" value="MFG6465219.1"/>
    <property type="molecule type" value="Genomic_DNA"/>
</dbReference>
<keyword evidence="2" id="KW-1185">Reference proteome</keyword>
<comment type="caution">
    <text evidence="1">The sequence shown here is derived from an EMBL/GenBank/DDBJ whole genome shotgun (WGS) entry which is preliminary data.</text>
</comment>
<dbReference type="RefSeq" id="WP_394380355.1">
    <property type="nucleotide sequence ID" value="NZ_JBIGIB010000001.1"/>
</dbReference>
<accession>A0ABW7GTT4</accession>
<evidence type="ECO:0000313" key="2">
    <source>
        <dbReference type="Proteomes" id="UP001606303"/>
    </source>
</evidence>
<protein>
    <submittedName>
        <fullName evidence="1">Uncharacterized protein</fullName>
    </submittedName>
</protein>
<evidence type="ECO:0000313" key="1">
    <source>
        <dbReference type="EMBL" id="MFG6465219.1"/>
    </source>
</evidence>
<name>A0ABW7GTT4_9BURK</name>
<dbReference type="Proteomes" id="UP001606303">
    <property type="component" value="Unassembled WGS sequence"/>
</dbReference>
<gene>
    <name evidence="1" type="ORF">ACG01O_01215</name>
</gene>